<protein>
    <recommendedName>
        <fullName evidence="8">DoxX family protein</fullName>
    </recommendedName>
</protein>
<organism evidence="6 7">
    <name type="scientific">Gottfriedia solisilvae</name>
    <dbReference type="NCBI Taxonomy" id="1516104"/>
    <lineage>
        <taxon>Bacteria</taxon>
        <taxon>Bacillati</taxon>
        <taxon>Bacillota</taxon>
        <taxon>Bacilli</taxon>
        <taxon>Bacillales</taxon>
        <taxon>Bacillaceae</taxon>
        <taxon>Gottfriedia</taxon>
    </lineage>
</organism>
<comment type="subcellular location">
    <subcellularLocation>
        <location evidence="1">Membrane</location>
        <topology evidence="1">Multi-pass membrane protein</topology>
    </subcellularLocation>
</comment>
<dbReference type="RefSeq" id="WP_235821565.1">
    <property type="nucleotide sequence ID" value="NZ_BMHB01000004.1"/>
</dbReference>
<accession>A0A8J3F0D4</accession>
<feature type="transmembrane region" description="Helical" evidence="5">
    <location>
        <begin position="42"/>
        <end position="60"/>
    </location>
</feature>
<reference evidence="7" key="1">
    <citation type="journal article" date="2019" name="Int. J. Syst. Evol. Microbiol.">
        <title>The Global Catalogue of Microorganisms (GCM) 10K type strain sequencing project: providing services to taxonomists for standard genome sequencing and annotation.</title>
        <authorList>
            <consortium name="The Broad Institute Genomics Platform"/>
            <consortium name="The Broad Institute Genome Sequencing Center for Infectious Disease"/>
            <person name="Wu L."/>
            <person name="Ma J."/>
        </authorList>
    </citation>
    <scope>NUCLEOTIDE SEQUENCE [LARGE SCALE GENOMIC DNA]</scope>
    <source>
        <strain evidence="7">CGMCC 1.14993</strain>
    </source>
</reference>
<dbReference type="AlphaFoldDB" id="A0A8J3F0D4"/>
<evidence type="ECO:0000256" key="2">
    <source>
        <dbReference type="ARBA" id="ARBA00022692"/>
    </source>
</evidence>
<keyword evidence="7" id="KW-1185">Reference proteome</keyword>
<evidence type="ECO:0000256" key="4">
    <source>
        <dbReference type="ARBA" id="ARBA00023136"/>
    </source>
</evidence>
<gene>
    <name evidence="6" type="primary">ydgD</name>
    <name evidence="6" type="ORF">GCM10007380_40020</name>
</gene>
<feature type="transmembrane region" description="Helical" evidence="5">
    <location>
        <begin position="97"/>
        <end position="115"/>
    </location>
</feature>
<keyword evidence="2 5" id="KW-0812">Transmembrane</keyword>
<keyword evidence="3 5" id="KW-1133">Transmembrane helix</keyword>
<keyword evidence="4 5" id="KW-0472">Membrane</keyword>
<dbReference type="EMBL" id="BMHB01000004">
    <property type="protein sequence ID" value="GGI17855.1"/>
    <property type="molecule type" value="Genomic_DNA"/>
</dbReference>
<dbReference type="GO" id="GO:0016020">
    <property type="term" value="C:membrane"/>
    <property type="evidence" value="ECO:0007669"/>
    <property type="project" value="UniProtKB-SubCell"/>
</dbReference>
<proteinExistence type="predicted"/>
<evidence type="ECO:0008006" key="8">
    <source>
        <dbReference type="Google" id="ProtNLM"/>
    </source>
</evidence>
<feature type="transmembrane region" description="Helical" evidence="5">
    <location>
        <begin position="6"/>
        <end position="22"/>
    </location>
</feature>
<dbReference type="InterPro" id="IPR032808">
    <property type="entry name" value="DoxX"/>
</dbReference>
<comment type="caution">
    <text evidence="6">The sequence shown here is derived from an EMBL/GenBank/DDBJ whole genome shotgun (WGS) entry which is preliminary data.</text>
</comment>
<evidence type="ECO:0000256" key="3">
    <source>
        <dbReference type="ARBA" id="ARBA00022989"/>
    </source>
</evidence>
<evidence type="ECO:0000256" key="1">
    <source>
        <dbReference type="ARBA" id="ARBA00004141"/>
    </source>
</evidence>
<sequence length="117" mass="12693">MLSTILQVILAIGFIMFGLSKFGSKQMVDEFKRYRLPSGFRVFTGLVEVIAAGFMIAGIWNDTFAAIGGILIIGTMLGAILTHLVRVKDPFSKAIMPIFLLVLGLIVLTLNFSALGL</sequence>
<feature type="transmembrane region" description="Helical" evidence="5">
    <location>
        <begin position="66"/>
        <end position="85"/>
    </location>
</feature>
<evidence type="ECO:0000313" key="7">
    <source>
        <dbReference type="Proteomes" id="UP000626244"/>
    </source>
</evidence>
<dbReference type="Pfam" id="PF13564">
    <property type="entry name" value="DoxX_2"/>
    <property type="match status" value="1"/>
</dbReference>
<evidence type="ECO:0000313" key="6">
    <source>
        <dbReference type="EMBL" id="GGI17855.1"/>
    </source>
</evidence>
<dbReference type="Proteomes" id="UP000626244">
    <property type="component" value="Unassembled WGS sequence"/>
</dbReference>
<evidence type="ECO:0000256" key="5">
    <source>
        <dbReference type="SAM" id="Phobius"/>
    </source>
</evidence>
<name>A0A8J3F0D4_9BACI</name>